<dbReference type="InterPro" id="IPR045851">
    <property type="entry name" value="AMP-bd_C_sf"/>
</dbReference>
<dbReference type="Gene3D" id="3.40.50.12780">
    <property type="entry name" value="N-terminal domain of ligase-like"/>
    <property type="match status" value="1"/>
</dbReference>
<evidence type="ECO:0000256" key="1">
    <source>
        <dbReference type="ARBA" id="ARBA00006432"/>
    </source>
</evidence>
<keyword evidence="4" id="KW-0443">Lipid metabolism</keyword>
<dbReference type="PROSITE" id="PS00455">
    <property type="entry name" value="AMP_BINDING"/>
    <property type="match status" value="1"/>
</dbReference>
<reference evidence="7 8" key="1">
    <citation type="submission" date="2024-10" db="EMBL/GenBank/DDBJ databases">
        <title>The Natural Products Discovery Center: Release of the First 8490 Sequenced Strains for Exploring Actinobacteria Biosynthetic Diversity.</title>
        <authorList>
            <person name="Kalkreuter E."/>
            <person name="Kautsar S.A."/>
            <person name="Yang D."/>
            <person name="Bader C.D."/>
            <person name="Teijaro C.N."/>
            <person name="Fluegel L."/>
            <person name="Davis C.M."/>
            <person name="Simpson J.R."/>
            <person name="Lauterbach L."/>
            <person name="Steele A.D."/>
            <person name="Gui C."/>
            <person name="Meng S."/>
            <person name="Li G."/>
            <person name="Viehrig K."/>
            <person name="Ye F."/>
            <person name="Su P."/>
            <person name="Kiefer A.F."/>
            <person name="Nichols A."/>
            <person name="Cepeda A.J."/>
            <person name="Yan W."/>
            <person name="Fan B."/>
            <person name="Jiang Y."/>
            <person name="Adhikari A."/>
            <person name="Zheng C.-J."/>
            <person name="Schuster L."/>
            <person name="Cowan T.M."/>
            <person name="Smanski M.J."/>
            <person name="Chevrette M.G."/>
            <person name="De Carvalho L.P.S."/>
            <person name="Shen B."/>
        </authorList>
    </citation>
    <scope>NUCLEOTIDE SEQUENCE [LARGE SCALE GENOMIC DNA]</scope>
    <source>
        <strain evidence="7 8">NPDC053399</strain>
    </source>
</reference>
<dbReference type="Proteomes" id="UP001614394">
    <property type="component" value="Unassembled WGS sequence"/>
</dbReference>
<dbReference type="GO" id="GO:0016874">
    <property type="term" value="F:ligase activity"/>
    <property type="evidence" value="ECO:0007669"/>
    <property type="project" value="UniProtKB-KW"/>
</dbReference>
<dbReference type="InterPro" id="IPR000873">
    <property type="entry name" value="AMP-dep_synth/lig_dom"/>
</dbReference>
<proteinExistence type="inferred from homology"/>
<dbReference type="PANTHER" id="PTHR22754">
    <property type="entry name" value="DISCO-INTERACTING PROTEIN 2 DIP2 -RELATED"/>
    <property type="match status" value="1"/>
</dbReference>
<keyword evidence="8" id="KW-1185">Reference proteome</keyword>
<keyword evidence="2 7" id="KW-0436">Ligase</keyword>
<dbReference type="InterPro" id="IPR025110">
    <property type="entry name" value="AMP-bd_C"/>
</dbReference>
<comment type="similarity">
    <text evidence="1">Belongs to the ATP-dependent AMP-binding enzyme family.</text>
</comment>
<dbReference type="EMBL" id="JBITYG010000002">
    <property type="protein sequence ID" value="MFI9100448.1"/>
    <property type="molecule type" value="Genomic_DNA"/>
</dbReference>
<dbReference type="InterPro" id="IPR042099">
    <property type="entry name" value="ANL_N_sf"/>
</dbReference>
<dbReference type="PANTHER" id="PTHR22754:SF32">
    <property type="entry name" value="DISCO-INTERACTING PROTEIN 2"/>
    <property type="match status" value="1"/>
</dbReference>
<feature type="domain" description="AMP-dependent synthetase/ligase" evidence="5">
    <location>
        <begin position="13"/>
        <end position="416"/>
    </location>
</feature>
<evidence type="ECO:0000259" key="5">
    <source>
        <dbReference type="Pfam" id="PF00501"/>
    </source>
</evidence>
<evidence type="ECO:0000313" key="7">
    <source>
        <dbReference type="EMBL" id="MFI9100448.1"/>
    </source>
</evidence>
<protein>
    <submittedName>
        <fullName evidence="7">Fatty acyl-AMP ligase</fullName>
    </submittedName>
</protein>
<comment type="caution">
    <text evidence="7">The sequence shown here is derived from an EMBL/GenBank/DDBJ whole genome shotgun (WGS) entry which is preliminary data.</text>
</comment>
<evidence type="ECO:0000256" key="2">
    <source>
        <dbReference type="ARBA" id="ARBA00022598"/>
    </source>
</evidence>
<dbReference type="InterPro" id="IPR020845">
    <property type="entry name" value="AMP-binding_CS"/>
</dbReference>
<accession>A0ABW8C204</accession>
<sequence length="585" mass="63693">MSGQADFAELVRQQAEARTGQEAFAFIGEARDGAAKVDRISYGRLDREARRLGAWLQDHHAAGKRVLILQDQGPLFIACFLGCLYAGAVAVPAPPPGGTRRHIERVVGIVKDSAASFALTDSRHAPVISQLLAEAGYGDVVCLATDALPADAIAPADPDDWRRPDLSLDDLAFLQYTSGSTSEPKGVMITHRNLLANQRAIQRAMGTGARSRIGGWLPFHHDMGLVGHLLHPLWLGAQGVIMPAMSFVRRPVRWLQMVSEYGITTGGGPNFAYELCVQRVTDEQVAELDLSRWENAVNGAEPVRAETLCAFAEKFKPAGLDPSALYPCYGMAEATLLVSGGIPGSRAPQLPVDAAALERHRLEDPTPGRPVRTLVGSGLVRDFDLRIVDPESGRVKMPGAIGEIWIRGDSVAQGYWNRPAETSYAFQAVTASGESGFLRTGDLGVVRDGELFVTGRLKDVMIVAGRNLYPQDVERTVQRVSALFSSTVVFAVDSDREHVVVVQEVRSGRTFDADLPGLVSQVQQKVSREFAMPVRNVVLVRPGTVRRTTSGKLQRAAMRQLFLADRLRPLHEVVDPDLKRLVRHG</sequence>
<name>A0ABW8C204_9ACTN</name>
<evidence type="ECO:0000256" key="4">
    <source>
        <dbReference type="ARBA" id="ARBA00023098"/>
    </source>
</evidence>
<dbReference type="RefSeq" id="WP_399645635.1">
    <property type="nucleotide sequence ID" value="NZ_JBITYG010000002.1"/>
</dbReference>
<dbReference type="SUPFAM" id="SSF56801">
    <property type="entry name" value="Acetyl-CoA synthetase-like"/>
    <property type="match status" value="1"/>
</dbReference>
<evidence type="ECO:0000259" key="6">
    <source>
        <dbReference type="Pfam" id="PF23024"/>
    </source>
</evidence>
<evidence type="ECO:0000256" key="3">
    <source>
        <dbReference type="ARBA" id="ARBA00022832"/>
    </source>
</evidence>
<dbReference type="Pfam" id="PF23024">
    <property type="entry name" value="AMP-dom_DIP2-like"/>
    <property type="match status" value="1"/>
</dbReference>
<evidence type="ECO:0000313" key="8">
    <source>
        <dbReference type="Proteomes" id="UP001614394"/>
    </source>
</evidence>
<dbReference type="CDD" id="cd05931">
    <property type="entry name" value="FAAL"/>
    <property type="match status" value="1"/>
</dbReference>
<organism evidence="7 8">
    <name type="scientific">Streptomyces fildesensis</name>
    <dbReference type="NCBI Taxonomy" id="375757"/>
    <lineage>
        <taxon>Bacteria</taxon>
        <taxon>Bacillati</taxon>
        <taxon>Actinomycetota</taxon>
        <taxon>Actinomycetes</taxon>
        <taxon>Kitasatosporales</taxon>
        <taxon>Streptomycetaceae</taxon>
        <taxon>Streptomyces</taxon>
    </lineage>
</organism>
<feature type="domain" description="AMP-binding enzyme C-terminal" evidence="6">
    <location>
        <begin position="459"/>
        <end position="568"/>
    </location>
</feature>
<dbReference type="Pfam" id="PF00501">
    <property type="entry name" value="AMP-binding"/>
    <property type="match status" value="1"/>
</dbReference>
<dbReference type="InterPro" id="IPR040097">
    <property type="entry name" value="FAAL/FAAC"/>
</dbReference>
<dbReference type="Gene3D" id="3.30.300.30">
    <property type="match status" value="1"/>
</dbReference>
<keyword evidence="3" id="KW-0276">Fatty acid metabolism</keyword>
<gene>
    <name evidence="7" type="ORF">ACIGXA_07965</name>
</gene>